<reference evidence="2 3" key="1">
    <citation type="submission" date="2019-04" db="EMBL/GenBank/DDBJ databases">
        <title>Friends and foes A comparative genomics study of 23 Aspergillus species from section Flavi.</title>
        <authorList>
            <consortium name="DOE Joint Genome Institute"/>
            <person name="Kjaerbolling I."/>
            <person name="Vesth T."/>
            <person name="Frisvad J.C."/>
            <person name="Nybo J.L."/>
            <person name="Theobald S."/>
            <person name="Kildgaard S."/>
            <person name="Isbrandt T."/>
            <person name="Kuo A."/>
            <person name="Sato A."/>
            <person name="Lyhne E.K."/>
            <person name="Kogle M.E."/>
            <person name="Wiebenga A."/>
            <person name="Kun R.S."/>
            <person name="Lubbers R.J."/>
            <person name="Makela M.R."/>
            <person name="Barry K."/>
            <person name="Chovatia M."/>
            <person name="Clum A."/>
            <person name="Daum C."/>
            <person name="Haridas S."/>
            <person name="He G."/>
            <person name="LaButti K."/>
            <person name="Lipzen A."/>
            <person name="Mondo S."/>
            <person name="Riley R."/>
            <person name="Salamov A."/>
            <person name="Simmons B.A."/>
            <person name="Magnuson J.K."/>
            <person name="Henrissat B."/>
            <person name="Mortensen U.H."/>
            <person name="Larsen T.O."/>
            <person name="Devries R.P."/>
            <person name="Grigoriev I.V."/>
            <person name="Machida M."/>
            <person name="Baker S.E."/>
            <person name="Andersen M.R."/>
        </authorList>
    </citation>
    <scope>NUCLEOTIDE SEQUENCE [LARGE SCALE GENOMIC DNA]</scope>
    <source>
        <strain evidence="2 3">IBT 18842</strain>
    </source>
</reference>
<sequence length="56" mass="6627">MASTSGFPKRKFLLPIVCTCEQSTERSLSLFLLQDLKFLLYYPFAFLFLFFYLSFP</sequence>
<dbReference type="AlphaFoldDB" id="A0A5N6TIB1"/>
<proteinExistence type="predicted"/>
<gene>
    <name evidence="2" type="ORF">BDV25DRAFT_163163</name>
</gene>
<protein>
    <submittedName>
        <fullName evidence="2">Uncharacterized protein</fullName>
    </submittedName>
</protein>
<feature type="transmembrane region" description="Helical" evidence="1">
    <location>
        <begin position="38"/>
        <end position="55"/>
    </location>
</feature>
<keyword evidence="1" id="KW-0812">Transmembrane</keyword>
<evidence type="ECO:0000256" key="1">
    <source>
        <dbReference type="SAM" id="Phobius"/>
    </source>
</evidence>
<organism evidence="2 3">
    <name type="scientific">Aspergillus avenaceus</name>
    <dbReference type="NCBI Taxonomy" id="36643"/>
    <lineage>
        <taxon>Eukaryota</taxon>
        <taxon>Fungi</taxon>
        <taxon>Dikarya</taxon>
        <taxon>Ascomycota</taxon>
        <taxon>Pezizomycotina</taxon>
        <taxon>Eurotiomycetes</taxon>
        <taxon>Eurotiomycetidae</taxon>
        <taxon>Eurotiales</taxon>
        <taxon>Aspergillaceae</taxon>
        <taxon>Aspergillus</taxon>
        <taxon>Aspergillus subgen. Circumdati</taxon>
    </lineage>
</organism>
<keyword evidence="3" id="KW-1185">Reference proteome</keyword>
<evidence type="ECO:0000313" key="2">
    <source>
        <dbReference type="EMBL" id="KAE8146085.1"/>
    </source>
</evidence>
<accession>A0A5N6TIB1</accession>
<dbReference type="EMBL" id="ML742287">
    <property type="protein sequence ID" value="KAE8146085.1"/>
    <property type="molecule type" value="Genomic_DNA"/>
</dbReference>
<evidence type="ECO:0000313" key="3">
    <source>
        <dbReference type="Proteomes" id="UP000325780"/>
    </source>
</evidence>
<keyword evidence="1" id="KW-1133">Transmembrane helix</keyword>
<keyword evidence="1" id="KW-0472">Membrane</keyword>
<name>A0A5N6TIB1_ASPAV</name>
<dbReference type="Proteomes" id="UP000325780">
    <property type="component" value="Unassembled WGS sequence"/>
</dbReference>